<protein>
    <submittedName>
        <fullName evidence="7">ABC transporter permease subunit</fullName>
    </submittedName>
</protein>
<keyword evidence="4 6" id="KW-1133">Transmembrane helix</keyword>
<dbReference type="GO" id="GO:0005886">
    <property type="term" value="C:plasma membrane"/>
    <property type="evidence" value="ECO:0007669"/>
    <property type="project" value="UniProtKB-SubCell"/>
</dbReference>
<feature type="transmembrane region" description="Helical" evidence="6">
    <location>
        <begin position="76"/>
        <end position="97"/>
    </location>
</feature>
<comment type="subcellular location">
    <subcellularLocation>
        <location evidence="1">Cell membrane</location>
        <topology evidence="1">Multi-pass membrane protein</topology>
    </subcellularLocation>
</comment>
<name>A0A848LHA7_9BACT</name>
<comment type="caution">
    <text evidence="7">The sequence shown here is derived from an EMBL/GenBank/DDBJ whole genome shotgun (WGS) entry which is preliminary data.</text>
</comment>
<sequence>MRTALAIARKELSIYFTTPWAYAVFTAMVALSSFFFVGLLQQFKQVQDMARLMGWDHMPPDYNVYRNLTDGVVVQLWGTILIITLFVAPFLSMRLFAEEKRNKTFELLMTAPVRPIEIVLGKYLGGLGIISATLGLTIVFPVLLSSFGRAESGTALEWSTVLLGYAGLLVWGATCMAVGMFISSLTESQMLAALLTFVVLLPWMLLSGVAQSTEEPLRSVLAYLSFDSQLQNMLKGVMDVQSMVFFASVILFSLLLTHRTVEAQRWA</sequence>
<dbReference type="PANTHER" id="PTHR30294:SF29">
    <property type="entry name" value="MULTIDRUG ABC TRANSPORTER PERMEASE YBHS-RELATED"/>
    <property type="match status" value="1"/>
</dbReference>
<evidence type="ECO:0000256" key="4">
    <source>
        <dbReference type="ARBA" id="ARBA00022989"/>
    </source>
</evidence>
<dbReference type="InterPro" id="IPR051449">
    <property type="entry name" value="ABC-2_transporter_component"/>
</dbReference>
<feature type="transmembrane region" description="Helical" evidence="6">
    <location>
        <begin position="190"/>
        <end position="210"/>
    </location>
</feature>
<dbReference type="RefSeq" id="WP_169345691.1">
    <property type="nucleotide sequence ID" value="NZ_JABBJJ010000067.1"/>
</dbReference>
<keyword evidence="5 6" id="KW-0472">Membrane</keyword>
<evidence type="ECO:0000256" key="3">
    <source>
        <dbReference type="ARBA" id="ARBA00022692"/>
    </source>
</evidence>
<gene>
    <name evidence="7" type="ORF">HG543_16285</name>
</gene>
<accession>A0A848LHA7</accession>
<dbReference type="EMBL" id="JABBJJ010000067">
    <property type="protein sequence ID" value="NMO16401.1"/>
    <property type="molecule type" value="Genomic_DNA"/>
</dbReference>
<feature type="transmembrane region" description="Helical" evidence="6">
    <location>
        <begin position="162"/>
        <end position="183"/>
    </location>
</feature>
<evidence type="ECO:0000313" key="8">
    <source>
        <dbReference type="Proteomes" id="UP000518300"/>
    </source>
</evidence>
<reference evidence="7 8" key="1">
    <citation type="submission" date="2020-04" db="EMBL/GenBank/DDBJ databases">
        <title>Draft genome of Pyxidicoccus fallax type strain.</title>
        <authorList>
            <person name="Whitworth D.E."/>
        </authorList>
    </citation>
    <scope>NUCLEOTIDE SEQUENCE [LARGE SCALE GENOMIC DNA]</scope>
    <source>
        <strain evidence="7 8">DSM 14698</strain>
    </source>
</reference>
<dbReference type="Proteomes" id="UP000518300">
    <property type="component" value="Unassembled WGS sequence"/>
</dbReference>
<evidence type="ECO:0000256" key="6">
    <source>
        <dbReference type="SAM" id="Phobius"/>
    </source>
</evidence>
<evidence type="ECO:0000256" key="2">
    <source>
        <dbReference type="ARBA" id="ARBA00022475"/>
    </source>
</evidence>
<dbReference type="GO" id="GO:0140359">
    <property type="term" value="F:ABC-type transporter activity"/>
    <property type="evidence" value="ECO:0007669"/>
    <property type="project" value="InterPro"/>
</dbReference>
<keyword evidence="8" id="KW-1185">Reference proteome</keyword>
<evidence type="ECO:0000256" key="1">
    <source>
        <dbReference type="ARBA" id="ARBA00004651"/>
    </source>
</evidence>
<dbReference type="Pfam" id="PF12679">
    <property type="entry name" value="ABC2_membrane_2"/>
    <property type="match status" value="1"/>
</dbReference>
<feature type="transmembrane region" description="Helical" evidence="6">
    <location>
        <begin position="240"/>
        <end position="257"/>
    </location>
</feature>
<proteinExistence type="predicted"/>
<evidence type="ECO:0000313" key="7">
    <source>
        <dbReference type="EMBL" id="NMO16401.1"/>
    </source>
</evidence>
<keyword evidence="3 6" id="KW-0812">Transmembrane</keyword>
<feature type="transmembrane region" description="Helical" evidence="6">
    <location>
        <begin position="20"/>
        <end position="43"/>
    </location>
</feature>
<organism evidence="7 8">
    <name type="scientific">Pyxidicoccus fallax</name>
    <dbReference type="NCBI Taxonomy" id="394095"/>
    <lineage>
        <taxon>Bacteria</taxon>
        <taxon>Pseudomonadati</taxon>
        <taxon>Myxococcota</taxon>
        <taxon>Myxococcia</taxon>
        <taxon>Myxococcales</taxon>
        <taxon>Cystobacterineae</taxon>
        <taxon>Myxococcaceae</taxon>
        <taxon>Pyxidicoccus</taxon>
    </lineage>
</organism>
<dbReference type="PANTHER" id="PTHR30294">
    <property type="entry name" value="MEMBRANE COMPONENT OF ABC TRANSPORTER YHHJ-RELATED"/>
    <property type="match status" value="1"/>
</dbReference>
<evidence type="ECO:0000256" key="5">
    <source>
        <dbReference type="ARBA" id="ARBA00023136"/>
    </source>
</evidence>
<keyword evidence="2" id="KW-1003">Cell membrane</keyword>
<feature type="transmembrane region" description="Helical" evidence="6">
    <location>
        <begin position="118"/>
        <end position="142"/>
    </location>
</feature>
<dbReference type="AlphaFoldDB" id="A0A848LHA7"/>